<keyword evidence="12" id="KW-1185">Reference proteome</keyword>
<evidence type="ECO:0000256" key="1">
    <source>
        <dbReference type="ARBA" id="ARBA00004613"/>
    </source>
</evidence>
<evidence type="ECO:0000256" key="5">
    <source>
        <dbReference type="ARBA" id="ARBA00022801"/>
    </source>
</evidence>
<gene>
    <name evidence="11" type="ORF">DGYR_LOCUS13246</name>
</gene>
<dbReference type="GO" id="GO:0006508">
    <property type="term" value="P:proteolysis"/>
    <property type="evidence" value="ECO:0007669"/>
    <property type="project" value="UniProtKB-KW"/>
</dbReference>
<dbReference type="InterPro" id="IPR050127">
    <property type="entry name" value="Serine_Proteases_S1"/>
</dbReference>
<evidence type="ECO:0000256" key="3">
    <source>
        <dbReference type="ARBA" id="ARBA00022525"/>
    </source>
</evidence>
<dbReference type="PROSITE" id="PS50240">
    <property type="entry name" value="TRYPSIN_DOM"/>
    <property type="match status" value="1"/>
</dbReference>
<dbReference type="Pfam" id="PF00089">
    <property type="entry name" value="Trypsin"/>
    <property type="match status" value="1"/>
</dbReference>
<keyword evidence="9" id="KW-0732">Signal</keyword>
<evidence type="ECO:0000256" key="9">
    <source>
        <dbReference type="SAM" id="SignalP"/>
    </source>
</evidence>
<feature type="signal peptide" evidence="9">
    <location>
        <begin position="1"/>
        <end position="15"/>
    </location>
</feature>
<protein>
    <submittedName>
        <fullName evidence="11">DgyrCDS14136</fullName>
    </submittedName>
</protein>
<evidence type="ECO:0000259" key="10">
    <source>
        <dbReference type="PROSITE" id="PS50240"/>
    </source>
</evidence>
<dbReference type="PANTHER" id="PTHR24264">
    <property type="entry name" value="TRYPSIN-RELATED"/>
    <property type="match status" value="1"/>
</dbReference>
<dbReference type="SMART" id="SM00020">
    <property type="entry name" value="Tryp_SPc"/>
    <property type="match status" value="1"/>
</dbReference>
<evidence type="ECO:0000313" key="11">
    <source>
        <dbReference type="EMBL" id="CAD5125953.1"/>
    </source>
</evidence>
<dbReference type="GO" id="GO:0004252">
    <property type="term" value="F:serine-type endopeptidase activity"/>
    <property type="evidence" value="ECO:0007669"/>
    <property type="project" value="InterPro"/>
</dbReference>
<comment type="subcellular location">
    <subcellularLocation>
        <location evidence="1">Secreted</location>
    </subcellularLocation>
</comment>
<evidence type="ECO:0000256" key="8">
    <source>
        <dbReference type="RuleBase" id="RU363034"/>
    </source>
</evidence>
<proteinExistence type="inferred from homology"/>
<evidence type="ECO:0000256" key="7">
    <source>
        <dbReference type="ARBA" id="ARBA00023157"/>
    </source>
</evidence>
<keyword evidence="7" id="KW-1015">Disulfide bond</keyword>
<organism evidence="11 12">
    <name type="scientific">Dimorphilus gyrociliatus</name>
    <dbReference type="NCBI Taxonomy" id="2664684"/>
    <lineage>
        <taxon>Eukaryota</taxon>
        <taxon>Metazoa</taxon>
        <taxon>Spiralia</taxon>
        <taxon>Lophotrochozoa</taxon>
        <taxon>Annelida</taxon>
        <taxon>Polychaeta</taxon>
        <taxon>Polychaeta incertae sedis</taxon>
        <taxon>Dinophilidae</taxon>
        <taxon>Dimorphilus</taxon>
    </lineage>
</organism>
<dbReference type="InterPro" id="IPR043504">
    <property type="entry name" value="Peptidase_S1_PA_chymotrypsin"/>
</dbReference>
<sequence>MKVFVLLAFITCANAQWITECGVSKYPNPAPEQQTDRFGRVVGGWESREHEFPYQISLYEFGSHTCGGVILNTGWVLSAAHCTDGNARDYEVVAGIHKLSDHGSAVQRVQVLQIINHEKYNDPLEHTNDISLLRLASELVLNANVAAACSPRVDDYVGNTVTISGWGNTASGGSSPDALRYTNVQVQAKDLCSLSYPNQIDDSMICAAAPGRDTCQGDSGGPMAYNNNGKFEIIGLTSWGRGCAEPNYAGVYARVSAQLEWIKTNAQ</sequence>
<feature type="domain" description="Peptidase S1" evidence="10">
    <location>
        <begin position="41"/>
        <end position="267"/>
    </location>
</feature>
<reference evidence="11 12" key="1">
    <citation type="submission" date="2020-08" db="EMBL/GenBank/DDBJ databases">
        <authorList>
            <person name="Hejnol A."/>
        </authorList>
    </citation>
    <scope>NUCLEOTIDE SEQUENCE [LARGE SCALE GENOMIC DNA]</scope>
</reference>
<dbReference type="Gene3D" id="2.40.10.10">
    <property type="entry name" value="Trypsin-like serine proteases"/>
    <property type="match status" value="1"/>
</dbReference>
<dbReference type="PROSITE" id="PS00134">
    <property type="entry name" value="TRYPSIN_HIS"/>
    <property type="match status" value="1"/>
</dbReference>
<dbReference type="Proteomes" id="UP000549394">
    <property type="component" value="Unassembled WGS sequence"/>
</dbReference>
<dbReference type="InterPro" id="IPR001254">
    <property type="entry name" value="Trypsin_dom"/>
</dbReference>
<dbReference type="OrthoDB" id="10012881at2759"/>
<dbReference type="CDD" id="cd00190">
    <property type="entry name" value="Tryp_SPc"/>
    <property type="match status" value="1"/>
</dbReference>
<feature type="chain" id="PRO_5029481906" evidence="9">
    <location>
        <begin position="16"/>
        <end position="267"/>
    </location>
</feature>
<evidence type="ECO:0000256" key="6">
    <source>
        <dbReference type="ARBA" id="ARBA00022825"/>
    </source>
</evidence>
<evidence type="ECO:0000256" key="4">
    <source>
        <dbReference type="ARBA" id="ARBA00022670"/>
    </source>
</evidence>
<evidence type="ECO:0000313" key="12">
    <source>
        <dbReference type="Proteomes" id="UP000549394"/>
    </source>
</evidence>
<evidence type="ECO:0000256" key="2">
    <source>
        <dbReference type="ARBA" id="ARBA00007664"/>
    </source>
</evidence>
<keyword evidence="3" id="KW-0964">Secreted</keyword>
<dbReference type="InterPro" id="IPR001314">
    <property type="entry name" value="Peptidase_S1A"/>
</dbReference>
<comment type="caution">
    <text evidence="11">The sequence shown here is derived from an EMBL/GenBank/DDBJ whole genome shotgun (WGS) entry which is preliminary data.</text>
</comment>
<dbReference type="PROSITE" id="PS00135">
    <property type="entry name" value="TRYPSIN_SER"/>
    <property type="match status" value="1"/>
</dbReference>
<keyword evidence="6 8" id="KW-0720">Serine protease</keyword>
<dbReference type="GO" id="GO:0005615">
    <property type="term" value="C:extracellular space"/>
    <property type="evidence" value="ECO:0007669"/>
    <property type="project" value="TreeGrafter"/>
</dbReference>
<dbReference type="InterPro" id="IPR009003">
    <property type="entry name" value="Peptidase_S1_PA"/>
</dbReference>
<name>A0A7I8WD21_9ANNE</name>
<keyword evidence="4 8" id="KW-0645">Protease</keyword>
<accession>A0A7I8WD21</accession>
<dbReference type="AlphaFoldDB" id="A0A7I8WD21"/>
<dbReference type="EMBL" id="CAJFCJ010000030">
    <property type="protein sequence ID" value="CAD5125953.1"/>
    <property type="molecule type" value="Genomic_DNA"/>
</dbReference>
<dbReference type="SUPFAM" id="SSF50494">
    <property type="entry name" value="Trypsin-like serine proteases"/>
    <property type="match status" value="1"/>
</dbReference>
<comment type="similarity">
    <text evidence="2">Belongs to the peptidase S1 family.</text>
</comment>
<dbReference type="InterPro" id="IPR018114">
    <property type="entry name" value="TRYPSIN_HIS"/>
</dbReference>
<dbReference type="InterPro" id="IPR033116">
    <property type="entry name" value="TRYPSIN_SER"/>
</dbReference>
<keyword evidence="5 8" id="KW-0378">Hydrolase</keyword>
<dbReference type="PRINTS" id="PR00722">
    <property type="entry name" value="CHYMOTRYPSIN"/>
</dbReference>
<dbReference type="FunFam" id="2.40.10.10:FF:000077">
    <property type="entry name" value="Predicted protein"/>
    <property type="match status" value="1"/>
</dbReference>
<dbReference type="PANTHER" id="PTHR24264:SF65">
    <property type="entry name" value="SRCR DOMAIN-CONTAINING PROTEIN"/>
    <property type="match status" value="1"/>
</dbReference>